<dbReference type="Proteomes" id="UP000663860">
    <property type="component" value="Unassembled WGS sequence"/>
</dbReference>
<dbReference type="EMBL" id="CAJNOI010000120">
    <property type="protein sequence ID" value="CAF1091813.1"/>
    <property type="molecule type" value="Genomic_DNA"/>
</dbReference>
<evidence type="ECO:0000313" key="3">
    <source>
        <dbReference type="EMBL" id="CAF0948131.1"/>
    </source>
</evidence>
<dbReference type="Proteomes" id="UP000663868">
    <property type="component" value="Unassembled WGS sequence"/>
</dbReference>
<reference evidence="4" key="1">
    <citation type="submission" date="2021-02" db="EMBL/GenBank/DDBJ databases">
        <authorList>
            <person name="Nowell W R."/>
        </authorList>
    </citation>
    <scope>NUCLEOTIDE SEQUENCE</scope>
</reference>
<dbReference type="Proteomes" id="UP000663832">
    <property type="component" value="Unassembled WGS sequence"/>
</dbReference>
<dbReference type="EMBL" id="CAJOBB010001286">
    <property type="protein sequence ID" value="CAF3835800.1"/>
    <property type="molecule type" value="Genomic_DNA"/>
</dbReference>
<protein>
    <submittedName>
        <fullName evidence="4">Uncharacterized protein</fullName>
    </submittedName>
</protein>
<dbReference type="EMBL" id="CAJNOE010000125">
    <property type="protein sequence ID" value="CAF0948131.1"/>
    <property type="molecule type" value="Genomic_DNA"/>
</dbReference>
<sequence length="92" mass="9654">MVIQGSKSPAMENEKGGRQLSQVSAKMTNKGASRCLTGPKIVLMVVGIIGLLIVVVGVPIIVSGQKKGNNNNLTTINGSFLILTSTKGRYII</sequence>
<gene>
    <name evidence="4" type="ORF">BJG266_LOCUS20855</name>
    <name evidence="3" type="ORF">IZO911_LOCUS14836</name>
    <name evidence="6" type="ORF">KXQ929_LOCUS19152</name>
    <name evidence="5" type="ORF">QVE165_LOCUS24805</name>
</gene>
<evidence type="ECO:0000313" key="8">
    <source>
        <dbReference type="Proteomes" id="UP000663877"/>
    </source>
</evidence>
<feature type="region of interest" description="Disordered" evidence="1">
    <location>
        <begin position="1"/>
        <end position="23"/>
    </location>
</feature>
<keyword evidence="2" id="KW-0812">Transmembrane</keyword>
<accession>A0A814NGH5</accession>
<proteinExistence type="predicted"/>
<keyword evidence="2" id="KW-1133">Transmembrane helix</keyword>
<evidence type="ECO:0000313" key="4">
    <source>
        <dbReference type="EMBL" id="CAF1091813.1"/>
    </source>
</evidence>
<organism evidence="4 8">
    <name type="scientific">Adineta steineri</name>
    <dbReference type="NCBI Taxonomy" id="433720"/>
    <lineage>
        <taxon>Eukaryota</taxon>
        <taxon>Metazoa</taxon>
        <taxon>Spiralia</taxon>
        <taxon>Gnathifera</taxon>
        <taxon>Rotifera</taxon>
        <taxon>Eurotatoria</taxon>
        <taxon>Bdelloidea</taxon>
        <taxon>Adinetida</taxon>
        <taxon>Adinetidae</taxon>
        <taxon>Adineta</taxon>
    </lineage>
</organism>
<dbReference type="AlphaFoldDB" id="A0A814NGH5"/>
<keyword evidence="7" id="KW-1185">Reference proteome</keyword>
<evidence type="ECO:0000256" key="1">
    <source>
        <dbReference type="SAM" id="MobiDB-lite"/>
    </source>
</evidence>
<dbReference type="Proteomes" id="UP000663877">
    <property type="component" value="Unassembled WGS sequence"/>
</dbReference>
<evidence type="ECO:0000313" key="5">
    <source>
        <dbReference type="EMBL" id="CAF1183213.1"/>
    </source>
</evidence>
<dbReference type="OrthoDB" id="10414110at2759"/>
<name>A0A814NGH5_9BILA</name>
<evidence type="ECO:0000313" key="6">
    <source>
        <dbReference type="EMBL" id="CAF3835800.1"/>
    </source>
</evidence>
<evidence type="ECO:0000256" key="2">
    <source>
        <dbReference type="SAM" id="Phobius"/>
    </source>
</evidence>
<feature type="transmembrane region" description="Helical" evidence="2">
    <location>
        <begin position="41"/>
        <end position="62"/>
    </location>
</feature>
<dbReference type="EMBL" id="CAJNOM010000176">
    <property type="protein sequence ID" value="CAF1183213.1"/>
    <property type="molecule type" value="Genomic_DNA"/>
</dbReference>
<keyword evidence="2" id="KW-0472">Membrane</keyword>
<evidence type="ECO:0000313" key="7">
    <source>
        <dbReference type="Proteomes" id="UP000663832"/>
    </source>
</evidence>
<comment type="caution">
    <text evidence="4">The sequence shown here is derived from an EMBL/GenBank/DDBJ whole genome shotgun (WGS) entry which is preliminary data.</text>
</comment>